<feature type="domain" description="Glycosyl transferase family 3" evidence="10">
    <location>
        <begin position="132"/>
        <end position="391"/>
    </location>
</feature>
<keyword evidence="3 9" id="KW-0328">Glycosyltransferase</keyword>
<keyword evidence="6 9" id="KW-0057">Aromatic amino acid biosynthesis</keyword>
<dbReference type="Pfam" id="PF00591">
    <property type="entry name" value="Glycos_transf_3"/>
    <property type="match status" value="1"/>
</dbReference>
<comment type="caution">
    <text evidence="9">Lacks conserved residue(s) required for the propagation of feature annotation.</text>
</comment>
<evidence type="ECO:0000256" key="6">
    <source>
        <dbReference type="ARBA" id="ARBA00023141"/>
    </source>
</evidence>
<dbReference type="GO" id="GO:0000162">
    <property type="term" value="P:L-tryptophan biosynthetic process"/>
    <property type="evidence" value="ECO:0007669"/>
    <property type="project" value="UniProtKB-UniRule"/>
</dbReference>
<comment type="similarity">
    <text evidence="9">Belongs to the anthranilate phosphoribosyltransferase family.</text>
</comment>
<keyword evidence="9" id="KW-0460">Magnesium</keyword>
<dbReference type="Proteomes" id="UP000610846">
    <property type="component" value="Unassembled WGS sequence"/>
</dbReference>
<dbReference type="PANTHER" id="PTHR43285:SF2">
    <property type="entry name" value="ANTHRANILATE PHOSPHORIBOSYLTRANSFERASE"/>
    <property type="match status" value="1"/>
</dbReference>
<dbReference type="InterPro" id="IPR017459">
    <property type="entry name" value="Glycosyl_Trfase_fam3_N_dom"/>
</dbReference>
<accession>A0A927G6Q8</accession>
<evidence type="ECO:0000313" key="13">
    <source>
        <dbReference type="Proteomes" id="UP000610846"/>
    </source>
</evidence>
<dbReference type="AlphaFoldDB" id="A0A927G6Q8"/>
<sequence length="405" mass="41526">MVSRRRRGAATLRRDGAAALGARPAGRRRRPLTARTKGFDLVTTTPHAGAVPDSATGEAFTWPDLLTSLVAGNDLDSATTSWAMDQVMSGEVSPVRLASFLVALRAKGETVDELTGLADSMLAHASRFTVDGPAVDIVGTGGDRAHTVNVSTMAAVVVAGTGTLVVKHGNRAATSSSGSADVLEALGLRLDHGAGRVAQIADEVGITFCPAMVFHPSMRHAGAARKELGIPTAFNVLGPLTNPAQPPASAIGVADARMAPLIAGVLARRGVSALVFRGDDGLDELAATSSATIWEVRAGVVAEHHLDPVQDLGLAPITVTDLRGADAAHNAEVVHRVLAGQTGPVRETVLLNAAAGLVADGRLPGTGDGPLVERLRAGYGLAARSIDTGAARDVLDRWVAAAARD</sequence>
<keyword evidence="2 9" id="KW-0028">Amino-acid biosynthesis</keyword>
<proteinExistence type="inferred from homology"/>
<comment type="subunit">
    <text evidence="9">Homodimer.</text>
</comment>
<feature type="binding site" evidence="9">
    <location>
        <position position="284"/>
    </location>
    <ligand>
        <name>Mg(2+)</name>
        <dbReference type="ChEBI" id="CHEBI:18420"/>
        <label>1</label>
    </ligand>
</feature>
<feature type="binding site" evidence="9">
    <location>
        <position position="179"/>
    </location>
    <ligand>
        <name>5-phospho-alpha-D-ribose 1-diphosphate</name>
        <dbReference type="ChEBI" id="CHEBI:58017"/>
    </ligand>
</feature>
<evidence type="ECO:0000256" key="2">
    <source>
        <dbReference type="ARBA" id="ARBA00022605"/>
    </source>
</evidence>
<evidence type="ECO:0000313" key="12">
    <source>
        <dbReference type="EMBL" id="MBD8077569.1"/>
    </source>
</evidence>
<evidence type="ECO:0000256" key="7">
    <source>
        <dbReference type="ARBA" id="ARBA00052328"/>
    </source>
</evidence>
<keyword evidence="9" id="KW-0479">Metal-binding</keyword>
<dbReference type="InterPro" id="IPR000312">
    <property type="entry name" value="Glycosyl_Trfase_fam3"/>
</dbReference>
<dbReference type="InterPro" id="IPR035902">
    <property type="entry name" value="Nuc_phospho_transferase"/>
</dbReference>
<feature type="binding site" evidence="9">
    <location>
        <position position="225"/>
    </location>
    <ligand>
        <name>anthranilate</name>
        <dbReference type="ChEBI" id="CHEBI:16567"/>
        <label>2</label>
    </ligand>
</feature>
<feature type="binding site" evidence="9">
    <location>
        <position position="151"/>
    </location>
    <ligand>
        <name>Mg(2+)</name>
        <dbReference type="ChEBI" id="CHEBI:18420"/>
        <label>1</label>
    </ligand>
</feature>
<evidence type="ECO:0000256" key="8">
    <source>
        <dbReference type="ARBA" id="ARBA00061188"/>
    </source>
</evidence>
<feature type="binding site" evidence="9">
    <location>
        <position position="139"/>
    </location>
    <ligand>
        <name>5-phospho-alpha-D-ribose 1-diphosphate</name>
        <dbReference type="ChEBI" id="CHEBI:58017"/>
    </ligand>
</feature>
<dbReference type="SUPFAM" id="SSF52418">
    <property type="entry name" value="Nucleoside phosphorylase/phosphoribosyltransferase catalytic domain"/>
    <property type="match status" value="1"/>
</dbReference>
<comment type="similarity">
    <text evidence="8">In the C-terminal section; belongs to the anthranilate phosphoribosyltransferase family.</text>
</comment>
<evidence type="ECO:0000259" key="11">
    <source>
        <dbReference type="Pfam" id="PF02885"/>
    </source>
</evidence>
<comment type="cofactor">
    <cofactor evidence="9">
        <name>Mg(2+)</name>
        <dbReference type="ChEBI" id="CHEBI:18420"/>
    </cofactor>
    <text evidence="9">Binds 2 magnesium ions per monomer.</text>
</comment>
<dbReference type="EMBL" id="JACYHB010000001">
    <property type="protein sequence ID" value="MBD8077569.1"/>
    <property type="molecule type" value="Genomic_DNA"/>
</dbReference>
<feature type="binding site" evidence="9">
    <location>
        <begin position="149"/>
        <end position="152"/>
    </location>
    <ligand>
        <name>5-phospho-alpha-D-ribose 1-diphosphate</name>
        <dbReference type="ChEBI" id="CHEBI:58017"/>
    </ligand>
</feature>
<dbReference type="GO" id="GO:0000287">
    <property type="term" value="F:magnesium ion binding"/>
    <property type="evidence" value="ECO:0007669"/>
    <property type="project" value="UniProtKB-UniRule"/>
</dbReference>
<dbReference type="NCBIfam" id="TIGR01245">
    <property type="entry name" value="trpD"/>
    <property type="match status" value="1"/>
</dbReference>
<dbReference type="InterPro" id="IPR036320">
    <property type="entry name" value="Glycosyl_Trfase_fam3_N_dom_sf"/>
</dbReference>
<evidence type="ECO:0000256" key="4">
    <source>
        <dbReference type="ARBA" id="ARBA00022679"/>
    </source>
</evidence>
<comment type="pathway">
    <text evidence="1 9">Amino-acid biosynthesis; L-tryptophan biosynthesis; L-tryptophan from chorismate: step 2/5.</text>
</comment>
<gene>
    <name evidence="9 12" type="primary">trpD</name>
    <name evidence="12" type="ORF">IF651_00645</name>
</gene>
<feature type="binding site" evidence="9">
    <location>
        <position position="139"/>
    </location>
    <ligand>
        <name>anthranilate</name>
        <dbReference type="ChEBI" id="CHEBI:16567"/>
        <label>1</label>
    </ligand>
</feature>
<feature type="binding site" evidence="9">
    <location>
        <position position="170"/>
    </location>
    <ligand>
        <name>anthranilate</name>
        <dbReference type="ChEBI" id="CHEBI:16567"/>
        <label>1</label>
    </ligand>
</feature>
<dbReference type="Gene3D" id="3.40.1030.10">
    <property type="entry name" value="Nucleoside phosphorylase/phosphoribosyltransferase catalytic domain"/>
    <property type="match status" value="1"/>
</dbReference>
<feature type="binding site" evidence="9">
    <location>
        <begin position="167"/>
        <end position="175"/>
    </location>
    <ligand>
        <name>5-phospho-alpha-D-ribose 1-diphosphate</name>
        <dbReference type="ChEBI" id="CHEBI:58017"/>
    </ligand>
</feature>
<name>A0A927G6Q8_9MICO</name>
<reference evidence="12" key="2">
    <citation type="submission" date="2020-09" db="EMBL/GenBank/DDBJ databases">
        <authorList>
            <person name="Yu Y."/>
        </authorList>
    </citation>
    <scope>NUCLEOTIDE SEQUENCE</scope>
    <source>
        <strain evidence="12">KCTC 49039</strain>
    </source>
</reference>
<dbReference type="FunFam" id="3.40.1030.10:FF:000002">
    <property type="entry name" value="Anthranilate phosphoribosyltransferase"/>
    <property type="match status" value="1"/>
</dbReference>
<protein>
    <recommendedName>
        <fullName evidence="9">Anthranilate phosphoribosyltransferase</fullName>
        <ecNumber evidence="9">2.4.2.18</ecNumber>
    </recommendedName>
</protein>
<evidence type="ECO:0000256" key="1">
    <source>
        <dbReference type="ARBA" id="ARBA00004907"/>
    </source>
</evidence>
<reference evidence="12" key="1">
    <citation type="journal article" date="2018" name="Curr. Microbiol.">
        <title>Cellulosimicrobium arenosum sp. nov., Isolated from Marine Sediment Sand.</title>
        <authorList>
            <person name="Oh M."/>
            <person name="Kim J.H."/>
            <person name="Yoon J.H."/>
            <person name="Schumann P."/>
            <person name="Kim W."/>
        </authorList>
    </citation>
    <scope>NUCLEOTIDE SEQUENCE</scope>
    <source>
        <strain evidence="12">KCTC 49039</strain>
    </source>
</reference>
<evidence type="ECO:0000256" key="5">
    <source>
        <dbReference type="ARBA" id="ARBA00022822"/>
    </source>
</evidence>
<evidence type="ECO:0000256" key="9">
    <source>
        <dbReference type="HAMAP-Rule" id="MF_00211"/>
    </source>
</evidence>
<dbReference type="HAMAP" id="MF_00211">
    <property type="entry name" value="TrpD"/>
    <property type="match status" value="1"/>
</dbReference>
<comment type="caution">
    <text evidence="12">The sequence shown here is derived from an EMBL/GenBank/DDBJ whole genome shotgun (WGS) entry which is preliminary data.</text>
</comment>
<dbReference type="EC" id="2.4.2.18" evidence="9"/>
<feature type="binding site" evidence="9">
    <location>
        <position position="147"/>
    </location>
    <ligand>
        <name>5-phospho-alpha-D-ribose 1-diphosphate</name>
        <dbReference type="ChEBI" id="CHEBI:58017"/>
    </ligand>
</feature>
<keyword evidence="5 9" id="KW-0822">Tryptophan biosynthesis</keyword>
<organism evidence="12 13">
    <name type="scientific">Cellulosimicrobium arenosum</name>
    <dbReference type="NCBI Taxonomy" id="2708133"/>
    <lineage>
        <taxon>Bacteria</taxon>
        <taxon>Bacillati</taxon>
        <taxon>Actinomycetota</taxon>
        <taxon>Actinomycetes</taxon>
        <taxon>Micrococcales</taxon>
        <taxon>Promicromonosporaceae</taxon>
        <taxon>Cellulosimicrobium</taxon>
    </lineage>
</organism>
<evidence type="ECO:0000259" key="10">
    <source>
        <dbReference type="Pfam" id="PF00591"/>
    </source>
</evidence>
<comment type="function">
    <text evidence="9">Catalyzes the transfer of the phosphoribosyl group of 5-phosphorylribose-1-pyrophosphate (PRPP) to anthranilate to yield N-(5'-phosphoribosyl)-anthranilate (PRA).</text>
</comment>
<feature type="binding site" evidence="9">
    <location>
        <position position="283"/>
    </location>
    <ligand>
        <name>Mg(2+)</name>
        <dbReference type="ChEBI" id="CHEBI:18420"/>
        <label>2</label>
    </ligand>
</feature>
<dbReference type="PANTHER" id="PTHR43285">
    <property type="entry name" value="ANTHRANILATE PHOSPHORIBOSYLTRANSFERASE"/>
    <property type="match status" value="1"/>
</dbReference>
<keyword evidence="4 9" id="KW-0808">Transferase</keyword>
<dbReference type="Pfam" id="PF02885">
    <property type="entry name" value="Glycos_trans_3N"/>
    <property type="match status" value="1"/>
</dbReference>
<dbReference type="GO" id="GO:0004048">
    <property type="term" value="F:anthranilate phosphoribosyltransferase activity"/>
    <property type="evidence" value="ECO:0007669"/>
    <property type="project" value="UniProtKB-UniRule"/>
</dbReference>
<comment type="catalytic activity">
    <reaction evidence="7 9">
        <text>N-(5-phospho-beta-D-ribosyl)anthranilate + diphosphate = 5-phospho-alpha-D-ribose 1-diphosphate + anthranilate</text>
        <dbReference type="Rhea" id="RHEA:11768"/>
        <dbReference type="ChEBI" id="CHEBI:16567"/>
        <dbReference type="ChEBI" id="CHEBI:18277"/>
        <dbReference type="ChEBI" id="CHEBI:33019"/>
        <dbReference type="ChEBI" id="CHEBI:58017"/>
        <dbReference type="EC" id="2.4.2.18"/>
    </reaction>
</comment>
<dbReference type="GO" id="GO:0005829">
    <property type="term" value="C:cytosol"/>
    <property type="evidence" value="ECO:0007669"/>
    <property type="project" value="TreeGrafter"/>
</dbReference>
<dbReference type="SUPFAM" id="SSF47648">
    <property type="entry name" value="Nucleoside phosphorylase/phosphoribosyltransferase N-terminal domain"/>
    <property type="match status" value="1"/>
</dbReference>
<dbReference type="Gene3D" id="1.20.970.10">
    <property type="entry name" value="Transferase, Pyrimidine Nucleoside Phosphorylase, Chain C"/>
    <property type="match status" value="1"/>
</dbReference>
<dbReference type="InterPro" id="IPR005940">
    <property type="entry name" value="Anthranilate_Pribosyl_Tfrase"/>
</dbReference>
<feature type="domain" description="Glycosyl transferase family 3 N-terminal" evidence="11">
    <location>
        <begin position="64"/>
        <end position="125"/>
    </location>
</feature>
<evidence type="ECO:0000256" key="3">
    <source>
        <dbReference type="ARBA" id="ARBA00022676"/>
    </source>
</evidence>
<feature type="binding site" evidence="9">
    <location>
        <position position="284"/>
    </location>
    <ligand>
        <name>Mg(2+)</name>
        <dbReference type="ChEBI" id="CHEBI:18420"/>
        <label>2</label>
    </ligand>
</feature>
<keyword evidence="13" id="KW-1185">Reference proteome</keyword>
<feature type="binding site" evidence="9">
    <location>
        <begin position="142"/>
        <end position="143"/>
    </location>
    <ligand>
        <name>5-phospho-alpha-D-ribose 1-diphosphate</name>
        <dbReference type="ChEBI" id="CHEBI:58017"/>
    </ligand>
</feature>